<dbReference type="RefSeq" id="WP_115994094.1">
    <property type="nucleotide sequence ID" value="NZ_QRDY01000011.1"/>
</dbReference>
<protein>
    <submittedName>
        <fullName evidence="7">NADH dehydrogenase FAD-containing subunit</fullName>
    </submittedName>
</protein>
<evidence type="ECO:0000256" key="2">
    <source>
        <dbReference type="ARBA" id="ARBA00005272"/>
    </source>
</evidence>
<keyword evidence="4" id="KW-0274">FAD</keyword>
<dbReference type="PRINTS" id="PR00368">
    <property type="entry name" value="FADPNR"/>
</dbReference>
<keyword evidence="5" id="KW-0560">Oxidoreductase</keyword>
<feature type="domain" description="FAD/NAD(P)-binding" evidence="6">
    <location>
        <begin position="3"/>
        <end position="288"/>
    </location>
</feature>
<organism evidence="7 8">
    <name type="scientific">Cohnella lupini</name>
    <dbReference type="NCBI Taxonomy" id="1294267"/>
    <lineage>
        <taxon>Bacteria</taxon>
        <taxon>Bacillati</taxon>
        <taxon>Bacillota</taxon>
        <taxon>Bacilli</taxon>
        <taxon>Bacillales</taxon>
        <taxon>Paenibacillaceae</taxon>
        <taxon>Cohnella</taxon>
    </lineage>
</organism>
<evidence type="ECO:0000256" key="4">
    <source>
        <dbReference type="ARBA" id="ARBA00022827"/>
    </source>
</evidence>
<keyword evidence="3" id="KW-0285">Flavoprotein</keyword>
<evidence type="ECO:0000256" key="1">
    <source>
        <dbReference type="ARBA" id="ARBA00001974"/>
    </source>
</evidence>
<dbReference type="GO" id="GO:0019646">
    <property type="term" value="P:aerobic electron transport chain"/>
    <property type="evidence" value="ECO:0007669"/>
    <property type="project" value="TreeGrafter"/>
</dbReference>
<dbReference type="Proteomes" id="UP000256869">
    <property type="component" value="Unassembled WGS sequence"/>
</dbReference>
<dbReference type="SUPFAM" id="SSF51905">
    <property type="entry name" value="FAD/NAD(P)-binding domain"/>
    <property type="match status" value="1"/>
</dbReference>
<sequence length="353" mass="38916">MSKVVILGGGYGGLTVVQELLEHLPKDAELILVDRMPYQGLKTEYYALAAGTVSDLDIRVNYPVHPQLKMVYGNITDLNLDNRLVHVENEEPISYDSLVIALGCTDNYHGIDGASKYSCSIQSLSSTRRTYQQINDIRPYGQLTIVGGGLSGVEIAAELREARSDVNIRILDRGNSVMSAFPSKLQEYVASWFRLHDVEMRSHICITSLEQGTILHSGGEPIFSDVTVWTAGIQPVELVQRMTQAKDNQGRLIVNEWHELPDAPNVYVIGDCSSQPYSPSAQLAGAQGKQVAEVIRARWENKEPKLSRIKLKGVLGSLGKKAGFGLMGSTPLLGRIPRMLKSGVLWKSKRHFG</sequence>
<comment type="cofactor">
    <cofactor evidence="1">
        <name>FAD</name>
        <dbReference type="ChEBI" id="CHEBI:57692"/>
    </cofactor>
</comment>
<evidence type="ECO:0000313" key="8">
    <source>
        <dbReference type="Proteomes" id="UP000256869"/>
    </source>
</evidence>
<comment type="similarity">
    <text evidence="2">Belongs to the NADH dehydrogenase family.</text>
</comment>
<dbReference type="OrthoDB" id="9784880at2"/>
<comment type="caution">
    <text evidence="7">The sequence shown here is derived from an EMBL/GenBank/DDBJ whole genome shotgun (WGS) entry which is preliminary data.</text>
</comment>
<evidence type="ECO:0000256" key="3">
    <source>
        <dbReference type="ARBA" id="ARBA00022630"/>
    </source>
</evidence>
<proteinExistence type="inferred from homology"/>
<dbReference type="InterPro" id="IPR051169">
    <property type="entry name" value="NADH-Q_oxidoreductase"/>
</dbReference>
<dbReference type="AlphaFoldDB" id="A0A3D9I609"/>
<dbReference type="Gene3D" id="3.50.50.100">
    <property type="match status" value="1"/>
</dbReference>
<gene>
    <name evidence="7" type="ORF">DFP95_111106</name>
</gene>
<dbReference type="EMBL" id="QRDY01000011">
    <property type="protein sequence ID" value="RED57192.1"/>
    <property type="molecule type" value="Genomic_DNA"/>
</dbReference>
<evidence type="ECO:0000256" key="5">
    <source>
        <dbReference type="ARBA" id="ARBA00023002"/>
    </source>
</evidence>
<evidence type="ECO:0000313" key="7">
    <source>
        <dbReference type="EMBL" id="RED57192.1"/>
    </source>
</evidence>
<dbReference type="Pfam" id="PF07992">
    <property type="entry name" value="Pyr_redox_2"/>
    <property type="match status" value="1"/>
</dbReference>
<keyword evidence="8" id="KW-1185">Reference proteome</keyword>
<dbReference type="PRINTS" id="PR00411">
    <property type="entry name" value="PNDRDTASEI"/>
</dbReference>
<dbReference type="InterPro" id="IPR023753">
    <property type="entry name" value="FAD/NAD-binding_dom"/>
</dbReference>
<accession>A0A3D9I609</accession>
<dbReference type="PANTHER" id="PTHR42913:SF3">
    <property type="entry name" value="64 KDA MITOCHONDRIAL NADH DEHYDROGENASE (EUROFUNG)"/>
    <property type="match status" value="1"/>
</dbReference>
<name>A0A3D9I609_9BACL</name>
<dbReference type="InterPro" id="IPR036188">
    <property type="entry name" value="FAD/NAD-bd_sf"/>
</dbReference>
<reference evidence="7 8" key="1">
    <citation type="submission" date="2018-07" db="EMBL/GenBank/DDBJ databases">
        <title>Genomic Encyclopedia of Type Strains, Phase III (KMG-III): the genomes of soil and plant-associated and newly described type strains.</title>
        <authorList>
            <person name="Whitman W."/>
        </authorList>
    </citation>
    <scope>NUCLEOTIDE SEQUENCE [LARGE SCALE GENOMIC DNA]</scope>
    <source>
        <strain evidence="7 8">CECT 8236</strain>
    </source>
</reference>
<dbReference type="GO" id="GO:0003955">
    <property type="term" value="F:NAD(P)H dehydrogenase (quinone) activity"/>
    <property type="evidence" value="ECO:0007669"/>
    <property type="project" value="TreeGrafter"/>
</dbReference>
<dbReference type="PANTHER" id="PTHR42913">
    <property type="entry name" value="APOPTOSIS-INDUCING FACTOR 1"/>
    <property type="match status" value="1"/>
</dbReference>
<evidence type="ECO:0000259" key="6">
    <source>
        <dbReference type="Pfam" id="PF07992"/>
    </source>
</evidence>